<dbReference type="RefSeq" id="WP_138622125.1">
    <property type="nucleotide sequence ID" value="NZ_SZVP01000005.1"/>
</dbReference>
<dbReference type="Gene3D" id="3.40.190.10">
    <property type="entry name" value="Periplasmic binding protein-like II"/>
    <property type="match status" value="2"/>
</dbReference>
<keyword evidence="2 3" id="KW-0732">Signal</keyword>
<protein>
    <submittedName>
        <fullName evidence="5">Transporter substrate-binding domain-containing protein</fullName>
    </submittedName>
</protein>
<dbReference type="InterPro" id="IPR001638">
    <property type="entry name" value="Solute-binding_3/MltF_N"/>
</dbReference>
<evidence type="ECO:0000256" key="3">
    <source>
        <dbReference type="SAM" id="SignalP"/>
    </source>
</evidence>
<dbReference type="PANTHER" id="PTHR35936:SF25">
    <property type="entry name" value="ABC TRANSPORTER SUBSTRATE-BINDING PROTEIN"/>
    <property type="match status" value="1"/>
</dbReference>
<feature type="domain" description="Solute-binding protein family 3/N-terminal" evidence="4">
    <location>
        <begin position="21"/>
        <end position="248"/>
    </location>
</feature>
<dbReference type="SMART" id="SM00062">
    <property type="entry name" value="PBPb"/>
    <property type="match status" value="1"/>
</dbReference>
<dbReference type="OrthoDB" id="8747607at2"/>
<dbReference type="AlphaFoldDB" id="A0A8H2JM80"/>
<accession>A0A8H2JM80</accession>
<name>A0A8H2JM80_9GAMM</name>
<dbReference type="EMBL" id="SZVP01000005">
    <property type="protein sequence ID" value="TMM45719.1"/>
    <property type="molecule type" value="Genomic_DNA"/>
</dbReference>
<evidence type="ECO:0000313" key="6">
    <source>
        <dbReference type="Proteomes" id="UP000307702"/>
    </source>
</evidence>
<evidence type="ECO:0000256" key="1">
    <source>
        <dbReference type="ARBA" id="ARBA00010333"/>
    </source>
</evidence>
<evidence type="ECO:0000256" key="2">
    <source>
        <dbReference type="ARBA" id="ARBA00022729"/>
    </source>
</evidence>
<proteinExistence type="inferred from homology"/>
<comment type="caution">
    <text evidence="5">The sequence shown here is derived from an EMBL/GenBank/DDBJ whole genome shotgun (WGS) entry which is preliminary data.</text>
</comment>
<sequence>MRLYGLLAGFLLSTNTLAGEVVKVGIYDFPPYVFMANKAIGITEKMITAMNTFQNKYEFVAVPTTARRRYKDFENNKFDMLMFESIKWGWQDFPVIASQVFITGAEVYVSKAEPGRGQEYFSSFTNKTLIGVFGYNYLFASFHSEPDFLTKHINFVYTNSQQQSLQLILNNRGDIAILSKEYVKYYFERAPHAKTQLLISDKIDQIYQHTILVRKHTTPSIEYINTLLKQMERKGTLKSLWQEYGLEHKR</sequence>
<evidence type="ECO:0000259" key="4">
    <source>
        <dbReference type="SMART" id="SM00062"/>
    </source>
</evidence>
<dbReference type="Proteomes" id="UP000307702">
    <property type="component" value="Unassembled WGS sequence"/>
</dbReference>
<feature type="signal peptide" evidence="3">
    <location>
        <begin position="1"/>
        <end position="18"/>
    </location>
</feature>
<organism evidence="5 6">
    <name type="scientific">Colwellia ponticola</name>
    <dbReference type="NCBI Taxonomy" id="2304625"/>
    <lineage>
        <taxon>Bacteria</taxon>
        <taxon>Pseudomonadati</taxon>
        <taxon>Pseudomonadota</taxon>
        <taxon>Gammaproteobacteria</taxon>
        <taxon>Alteromonadales</taxon>
        <taxon>Colwelliaceae</taxon>
        <taxon>Colwellia</taxon>
    </lineage>
</organism>
<comment type="similarity">
    <text evidence="1">Belongs to the bacterial solute-binding protein 3 family.</text>
</comment>
<dbReference type="Pfam" id="PF12974">
    <property type="entry name" value="Phosphonate-bd"/>
    <property type="match status" value="1"/>
</dbReference>
<feature type="chain" id="PRO_5034082858" evidence="3">
    <location>
        <begin position="19"/>
        <end position="250"/>
    </location>
</feature>
<keyword evidence="6" id="KW-1185">Reference proteome</keyword>
<dbReference type="SUPFAM" id="SSF53850">
    <property type="entry name" value="Periplasmic binding protein-like II"/>
    <property type="match status" value="1"/>
</dbReference>
<reference evidence="5 6" key="1">
    <citation type="submission" date="2019-05" db="EMBL/GenBank/DDBJ databases">
        <title>Colwellia ponticola sp. nov., isolated from seawater.</title>
        <authorList>
            <person name="Yoon J.-H."/>
        </authorList>
    </citation>
    <scope>NUCLEOTIDE SEQUENCE [LARGE SCALE GENOMIC DNA]</scope>
    <source>
        <strain evidence="5 6">OISW-25</strain>
    </source>
</reference>
<gene>
    <name evidence="5" type="ORF">FCS21_07820</name>
</gene>
<evidence type="ECO:0000313" key="5">
    <source>
        <dbReference type="EMBL" id="TMM45719.1"/>
    </source>
</evidence>
<dbReference type="PANTHER" id="PTHR35936">
    <property type="entry name" value="MEMBRANE-BOUND LYTIC MUREIN TRANSGLYCOSYLASE F"/>
    <property type="match status" value="1"/>
</dbReference>